<dbReference type="InterPro" id="IPR005135">
    <property type="entry name" value="Endo/exonuclease/phosphatase"/>
</dbReference>
<dbReference type="InterPro" id="IPR050410">
    <property type="entry name" value="CCR4/nocturin_mRNA_transcr"/>
</dbReference>
<accession>A0A150X3X3</accession>
<evidence type="ECO:0000256" key="1">
    <source>
        <dbReference type="SAM" id="SignalP"/>
    </source>
</evidence>
<dbReference type="Pfam" id="PF03372">
    <property type="entry name" value="Exo_endo_phos"/>
    <property type="match status" value="1"/>
</dbReference>
<gene>
    <name evidence="3" type="ORF">AWW68_12025</name>
</gene>
<feature type="chain" id="PRO_5007574163" description="Endonuclease/exonuclease/phosphatase domain-containing protein" evidence="1">
    <location>
        <begin position="21"/>
        <end position="277"/>
    </location>
</feature>
<dbReference type="PANTHER" id="PTHR12121:SF36">
    <property type="entry name" value="ENDONUCLEASE_EXONUCLEASE_PHOSPHATASE DOMAIN-CONTAINING PROTEIN"/>
    <property type="match status" value="1"/>
</dbReference>
<keyword evidence="4" id="KW-1185">Reference proteome</keyword>
<dbReference type="EMBL" id="LRPC01000028">
    <property type="protein sequence ID" value="KYG73420.1"/>
    <property type="molecule type" value="Genomic_DNA"/>
</dbReference>
<protein>
    <recommendedName>
        <fullName evidence="2">Endonuclease/exonuclease/phosphatase domain-containing protein</fullName>
    </recommendedName>
</protein>
<reference evidence="3 4" key="1">
    <citation type="submission" date="2016-01" db="EMBL/GenBank/DDBJ databases">
        <title>Genome sequencing of Roseivirga spongicola UST030701-084.</title>
        <authorList>
            <person name="Selvaratnam C."/>
            <person name="Thevarajoo S."/>
            <person name="Goh K.M."/>
            <person name="Ee R."/>
            <person name="Chan K.-G."/>
            <person name="Chong C.S."/>
        </authorList>
    </citation>
    <scope>NUCLEOTIDE SEQUENCE [LARGE SCALE GENOMIC DNA]</scope>
    <source>
        <strain evidence="3 4">UST030701-084</strain>
    </source>
</reference>
<dbReference type="STRING" id="333140.AWW68_12025"/>
<dbReference type="Proteomes" id="UP000075606">
    <property type="component" value="Unassembled WGS sequence"/>
</dbReference>
<evidence type="ECO:0000313" key="3">
    <source>
        <dbReference type="EMBL" id="KYG73420.1"/>
    </source>
</evidence>
<feature type="signal peptide" evidence="1">
    <location>
        <begin position="1"/>
        <end position="20"/>
    </location>
</feature>
<dbReference type="SUPFAM" id="SSF56219">
    <property type="entry name" value="DNase I-like"/>
    <property type="match status" value="1"/>
</dbReference>
<name>A0A150X3X3_9BACT</name>
<dbReference type="GO" id="GO:0000175">
    <property type="term" value="F:3'-5'-RNA exonuclease activity"/>
    <property type="evidence" value="ECO:0007669"/>
    <property type="project" value="TreeGrafter"/>
</dbReference>
<dbReference type="Gene3D" id="3.60.10.10">
    <property type="entry name" value="Endonuclease/exonuclease/phosphatase"/>
    <property type="match status" value="1"/>
</dbReference>
<sequence>MRFNRLYLSVLLLLPLSLFAQEINVASYNIRFNNPHDNENWWGHRKEATVDLLKANDLISFGVQEAVLNQMKYLDSNLENYSYVGVGRDDGKTGGEYSAIFYRKDLKLITSGTFWLSPTPDKVSKGWDAALPRVCTYAQFEMEDGNRFWHFNTHFDHVGVEARAESAELIVDKIKEMTGKRDAVILTGDFNVTPDTDPYANIVKYMDDDLEKSKGKLIGPIGTFSGFDVNSKLERRIDYIFSRNLEVLSYSHLDDKRDNGLWVSDHLPVVATFRLKD</sequence>
<dbReference type="InterPro" id="IPR036691">
    <property type="entry name" value="Endo/exonu/phosph_ase_sf"/>
</dbReference>
<dbReference type="AlphaFoldDB" id="A0A150X3X3"/>
<dbReference type="PANTHER" id="PTHR12121">
    <property type="entry name" value="CARBON CATABOLITE REPRESSOR PROTEIN 4"/>
    <property type="match status" value="1"/>
</dbReference>
<dbReference type="OrthoDB" id="9793162at2"/>
<proteinExistence type="predicted"/>
<feature type="domain" description="Endonuclease/exonuclease/phosphatase" evidence="2">
    <location>
        <begin position="26"/>
        <end position="266"/>
    </location>
</feature>
<organism evidence="3 4">
    <name type="scientific">Roseivirga spongicola</name>
    <dbReference type="NCBI Taxonomy" id="333140"/>
    <lineage>
        <taxon>Bacteria</taxon>
        <taxon>Pseudomonadati</taxon>
        <taxon>Bacteroidota</taxon>
        <taxon>Cytophagia</taxon>
        <taxon>Cytophagales</taxon>
        <taxon>Roseivirgaceae</taxon>
        <taxon>Roseivirga</taxon>
    </lineage>
</organism>
<dbReference type="RefSeq" id="WP_068221720.1">
    <property type="nucleotide sequence ID" value="NZ_CP139724.1"/>
</dbReference>
<evidence type="ECO:0000259" key="2">
    <source>
        <dbReference type="Pfam" id="PF03372"/>
    </source>
</evidence>
<dbReference type="CDD" id="cd09083">
    <property type="entry name" value="EEP-1"/>
    <property type="match status" value="1"/>
</dbReference>
<evidence type="ECO:0000313" key="4">
    <source>
        <dbReference type="Proteomes" id="UP000075606"/>
    </source>
</evidence>
<keyword evidence="1" id="KW-0732">Signal</keyword>
<comment type="caution">
    <text evidence="3">The sequence shown here is derived from an EMBL/GenBank/DDBJ whole genome shotgun (WGS) entry which is preliminary data.</text>
</comment>